<dbReference type="Gene3D" id="3.30.50.10">
    <property type="entry name" value="Erythroid Transcription Factor GATA-1, subunit A"/>
    <property type="match status" value="1"/>
</dbReference>
<keyword evidence="7" id="KW-0804">Transcription</keyword>
<keyword evidence="14" id="KW-1185">Reference proteome</keyword>
<dbReference type="FunFam" id="3.30.50.10:FF:000019">
    <property type="entry name" value="Nuclear receptor subfamily 2 group E member"/>
    <property type="match status" value="1"/>
</dbReference>
<evidence type="ECO:0000259" key="11">
    <source>
        <dbReference type="PROSITE" id="PS51030"/>
    </source>
</evidence>
<evidence type="ECO:0000256" key="9">
    <source>
        <dbReference type="ARBA" id="ARBA00023242"/>
    </source>
</evidence>
<dbReference type="InterPro" id="IPR001723">
    <property type="entry name" value="Nuclear_hrmn_rcpt"/>
</dbReference>
<dbReference type="SMART" id="SM00399">
    <property type="entry name" value="ZnF_C4"/>
    <property type="match status" value="1"/>
</dbReference>
<dbReference type="InterPro" id="IPR000536">
    <property type="entry name" value="Nucl_hrmn_rcpt_lig-bd"/>
</dbReference>
<dbReference type="PROSITE" id="PS51843">
    <property type="entry name" value="NR_LBD"/>
    <property type="match status" value="1"/>
</dbReference>
<evidence type="ECO:0000256" key="4">
    <source>
        <dbReference type="ARBA" id="ARBA00022833"/>
    </source>
</evidence>
<dbReference type="GO" id="GO:0032502">
    <property type="term" value="P:developmental process"/>
    <property type="evidence" value="ECO:0007669"/>
    <property type="project" value="UniProtKB-ARBA"/>
</dbReference>
<keyword evidence="5" id="KW-0805">Transcription regulation</keyword>
<dbReference type="PANTHER" id="PTHR24083">
    <property type="entry name" value="NUCLEAR HORMONE RECEPTOR"/>
    <property type="match status" value="1"/>
</dbReference>
<dbReference type="GO" id="GO:0043565">
    <property type="term" value="F:sequence-specific DNA binding"/>
    <property type="evidence" value="ECO:0007669"/>
    <property type="project" value="InterPro"/>
</dbReference>
<dbReference type="EMBL" id="QBLH01003331">
    <property type="protein sequence ID" value="TGZ39010.1"/>
    <property type="molecule type" value="Genomic_DNA"/>
</dbReference>
<evidence type="ECO:0000256" key="10">
    <source>
        <dbReference type="SAM" id="MobiDB-lite"/>
    </source>
</evidence>
<keyword evidence="4" id="KW-0862">Zinc</keyword>
<dbReference type="SUPFAM" id="SSF57716">
    <property type="entry name" value="Glucocorticoid receptor-like (DNA-binding domain)"/>
    <property type="match status" value="1"/>
</dbReference>
<evidence type="ECO:0000256" key="2">
    <source>
        <dbReference type="ARBA" id="ARBA00022723"/>
    </source>
</evidence>
<reference evidence="13 14" key="1">
    <citation type="journal article" date="2019" name="Philos. Trans. R. Soc. Lond., B, Biol. Sci.">
        <title>Ant behaviour and brain gene expression of defending hosts depend on the ecological success of the intruding social parasite.</title>
        <authorList>
            <person name="Kaur R."/>
            <person name="Stoldt M."/>
            <person name="Jongepier E."/>
            <person name="Feldmeyer B."/>
            <person name="Menzel F."/>
            <person name="Bornberg-Bauer E."/>
            <person name="Foitzik S."/>
        </authorList>
    </citation>
    <scope>NUCLEOTIDE SEQUENCE [LARGE SCALE GENOMIC DNA]</scope>
    <source>
        <tissue evidence="13">Whole body</tissue>
    </source>
</reference>
<dbReference type="Pfam" id="PF00104">
    <property type="entry name" value="Hormone_recep"/>
    <property type="match status" value="1"/>
</dbReference>
<feature type="compositionally biased region" description="Low complexity" evidence="10">
    <location>
        <begin position="162"/>
        <end position="175"/>
    </location>
</feature>
<keyword evidence="9" id="KW-0539">Nucleus</keyword>
<dbReference type="InterPro" id="IPR050274">
    <property type="entry name" value="Nuclear_hormone_rcpt_NR2"/>
</dbReference>
<organism evidence="13 14">
    <name type="scientific">Temnothorax longispinosus</name>
    <dbReference type="NCBI Taxonomy" id="300112"/>
    <lineage>
        <taxon>Eukaryota</taxon>
        <taxon>Metazoa</taxon>
        <taxon>Ecdysozoa</taxon>
        <taxon>Arthropoda</taxon>
        <taxon>Hexapoda</taxon>
        <taxon>Insecta</taxon>
        <taxon>Pterygota</taxon>
        <taxon>Neoptera</taxon>
        <taxon>Endopterygota</taxon>
        <taxon>Hymenoptera</taxon>
        <taxon>Apocrita</taxon>
        <taxon>Aculeata</taxon>
        <taxon>Formicoidea</taxon>
        <taxon>Formicidae</taxon>
        <taxon>Myrmicinae</taxon>
        <taxon>Temnothorax</taxon>
    </lineage>
</organism>
<gene>
    <name evidence="13" type="ORF">DBV15_02383</name>
</gene>
<dbReference type="PRINTS" id="PR00047">
    <property type="entry name" value="STROIDFINGER"/>
</dbReference>
<comment type="caution">
    <text evidence="13">The sequence shown here is derived from an EMBL/GenBank/DDBJ whole genome shotgun (WGS) entry which is preliminary data.</text>
</comment>
<proteinExistence type="predicted"/>
<feature type="region of interest" description="Disordered" evidence="10">
    <location>
        <begin position="160"/>
        <end position="215"/>
    </location>
</feature>
<dbReference type="AlphaFoldDB" id="A0A4S2JSP8"/>
<dbReference type="Gene3D" id="1.10.565.10">
    <property type="entry name" value="Retinoid X Receptor"/>
    <property type="match status" value="1"/>
</dbReference>
<dbReference type="GO" id="GO:0008270">
    <property type="term" value="F:zinc ion binding"/>
    <property type="evidence" value="ECO:0007669"/>
    <property type="project" value="UniProtKB-KW"/>
</dbReference>
<feature type="non-terminal residue" evidence="13">
    <location>
        <position position="1"/>
    </location>
</feature>
<feature type="domain" description="Nuclear receptor" evidence="11">
    <location>
        <begin position="13"/>
        <end position="92"/>
    </location>
</feature>
<dbReference type="Pfam" id="PF00105">
    <property type="entry name" value="zf-C4"/>
    <property type="match status" value="1"/>
</dbReference>
<evidence type="ECO:0000256" key="8">
    <source>
        <dbReference type="ARBA" id="ARBA00023170"/>
    </source>
</evidence>
<dbReference type="InterPro" id="IPR035500">
    <property type="entry name" value="NHR-like_dom_sf"/>
</dbReference>
<evidence type="ECO:0000256" key="1">
    <source>
        <dbReference type="ARBA" id="ARBA00004123"/>
    </source>
</evidence>
<dbReference type="SUPFAM" id="SSF48508">
    <property type="entry name" value="Nuclear receptor ligand-binding domain"/>
    <property type="match status" value="1"/>
</dbReference>
<evidence type="ECO:0000256" key="6">
    <source>
        <dbReference type="ARBA" id="ARBA00023125"/>
    </source>
</evidence>
<evidence type="ECO:0000259" key="12">
    <source>
        <dbReference type="PROSITE" id="PS51843"/>
    </source>
</evidence>
<dbReference type="GO" id="GO:0003700">
    <property type="term" value="F:DNA-binding transcription factor activity"/>
    <property type="evidence" value="ECO:0007669"/>
    <property type="project" value="InterPro"/>
</dbReference>
<dbReference type="PROSITE" id="PS00031">
    <property type="entry name" value="NUCLEAR_REC_DBD_1"/>
    <property type="match status" value="1"/>
</dbReference>
<feature type="compositionally biased region" description="Polar residues" evidence="10">
    <location>
        <begin position="112"/>
        <end position="123"/>
    </location>
</feature>
<keyword evidence="6" id="KW-0238">DNA-binding</keyword>
<feature type="region of interest" description="Disordered" evidence="10">
    <location>
        <begin position="89"/>
        <end position="128"/>
    </location>
</feature>
<keyword evidence="2" id="KW-0479">Metal-binding</keyword>
<dbReference type="STRING" id="300112.A0A4S2JSP8"/>
<dbReference type="PRINTS" id="PR00398">
    <property type="entry name" value="STRDHORMONER"/>
</dbReference>
<feature type="region of interest" description="Disordered" evidence="10">
    <location>
        <begin position="229"/>
        <end position="267"/>
    </location>
</feature>
<dbReference type="InterPro" id="IPR013088">
    <property type="entry name" value="Znf_NHR/GATA"/>
</dbReference>
<protein>
    <submittedName>
        <fullName evidence="13">Nuclear receptor subfamily 2 group E member 1-like protein</fullName>
    </submittedName>
</protein>
<evidence type="ECO:0000256" key="3">
    <source>
        <dbReference type="ARBA" id="ARBA00022771"/>
    </source>
</evidence>
<comment type="subcellular location">
    <subcellularLocation>
        <location evidence="1">Nucleus</location>
    </subcellularLocation>
</comment>
<dbReference type="GO" id="GO:0000122">
    <property type="term" value="P:negative regulation of transcription by RNA polymerase II"/>
    <property type="evidence" value="ECO:0007669"/>
    <property type="project" value="UniProtKB-ARBA"/>
</dbReference>
<evidence type="ECO:0000313" key="14">
    <source>
        <dbReference type="Proteomes" id="UP000310200"/>
    </source>
</evidence>
<name>A0A4S2JSP8_9HYME</name>
<dbReference type="Proteomes" id="UP000310200">
    <property type="component" value="Unassembled WGS sequence"/>
</dbReference>
<keyword evidence="8 13" id="KW-0675">Receptor</keyword>
<evidence type="ECO:0000256" key="7">
    <source>
        <dbReference type="ARBA" id="ARBA00023163"/>
    </source>
</evidence>
<evidence type="ECO:0000313" key="13">
    <source>
        <dbReference type="EMBL" id="TGZ39010.1"/>
    </source>
</evidence>
<dbReference type="GO" id="GO:0005634">
    <property type="term" value="C:nucleus"/>
    <property type="evidence" value="ECO:0007669"/>
    <property type="project" value="UniProtKB-SubCell"/>
</dbReference>
<feature type="domain" description="NR LBD" evidence="12">
    <location>
        <begin position="1"/>
        <end position="413"/>
    </location>
</feature>
<dbReference type="InterPro" id="IPR001628">
    <property type="entry name" value="Znf_hrmn_rcpt"/>
</dbReference>
<sequence length="417" mass="45088">TTYIFVLGDRLLDILCDVCGDRSSGKHYGIYSCDGCSGFFKRSIHSNREYICKAQGAKKGRCPIDKTHRNQCRACRLAKCFEANMNKDAVQHERGPRKPKPHAIMSSEKQHQQQSPIVTQLSPHSAAPVHNDRLRPALAPPYVLSPHRCKVKVRPKIHALPTTDGAGTETAGGITVPRTADPTAPSHDHDPLSGGHDCLPSAAASPSADTNVRRGMSGTGLERAIATYGGISDGADGDGDESESDGHHTELQPDLGDAAGDDGPTAIHGCQMGALPASFSSDIEGRSAVAARTFLDAAVPPALGAMAIICRFRQLSPDFGECGCMKAVALFTPETVGLHAVQPIEILQDQAQRILVDYTRSRYPQQPGRIGRLMILVGYLRCVSSKTVERLFFHETIGEIPISRLLVDMYQMEKYIN</sequence>
<evidence type="ECO:0000256" key="5">
    <source>
        <dbReference type="ARBA" id="ARBA00023015"/>
    </source>
</evidence>
<accession>A0A4S2JSP8</accession>
<keyword evidence="3" id="KW-0863">Zinc-finger</keyword>
<dbReference type="PROSITE" id="PS51030">
    <property type="entry name" value="NUCLEAR_REC_DBD_2"/>
    <property type="match status" value="1"/>
</dbReference>